<evidence type="ECO:0000313" key="2">
    <source>
        <dbReference type="Proteomes" id="UP000245942"/>
    </source>
</evidence>
<keyword evidence="2" id="KW-1185">Reference proteome</keyword>
<sequence length="409" mass="43773">MPSISLAPPNLPLPSVLLQQVRSSCAEAAKAAGIRIDETRLTALLASSSPLPPATSKDYSLAFPLKWDSTSHEVNFLSLLAILSVLSPSESLLRQLPNTPSPSSLPRHLLLGLYLSAPPSNHASAPSPLSSAHIAGLKDGEVADIVGLKIHQEKRVEHIPVATLAERGGPGSEIVSRMRETLNRVGDRCVENRYVDLGAFVAETLGQCKSIAAGKGEEEAVGHFVNRLVSFLPIDTTDSYTLSEDVQVHIYSNALFLLLSLTLRFGPSSTPSSSSALPWLPSPSIFPLLADGHLPLLLARRGILDLSECADRKLRAWGEWASAPDLDPNRSTQEPSLTSDQAHLLRAASIHAGELLRSKLAESGRGAGEEGARAIVLDFDAFLRRQGAGAGEGRGLLVEEREIEKCGKW</sequence>
<dbReference type="AlphaFoldDB" id="A0A316U4Z1"/>
<dbReference type="OrthoDB" id="416777at2759"/>
<evidence type="ECO:0000313" key="1">
    <source>
        <dbReference type="EMBL" id="PWN20309.1"/>
    </source>
</evidence>
<gene>
    <name evidence="1" type="ORF">BCV69DRAFT_283186</name>
</gene>
<proteinExistence type="predicted"/>
<dbReference type="GeneID" id="37014354"/>
<protein>
    <submittedName>
        <fullName evidence="1">Uncharacterized protein</fullName>
    </submittedName>
</protein>
<reference evidence="1 2" key="1">
    <citation type="journal article" date="2018" name="Mol. Biol. Evol.">
        <title>Broad Genomic Sampling Reveals a Smut Pathogenic Ancestry of the Fungal Clade Ustilaginomycotina.</title>
        <authorList>
            <person name="Kijpornyongpan T."/>
            <person name="Mondo S.J."/>
            <person name="Barry K."/>
            <person name="Sandor L."/>
            <person name="Lee J."/>
            <person name="Lipzen A."/>
            <person name="Pangilinan J."/>
            <person name="LaButti K."/>
            <person name="Hainaut M."/>
            <person name="Henrissat B."/>
            <person name="Grigoriev I.V."/>
            <person name="Spatafora J.W."/>
            <person name="Aime M.C."/>
        </authorList>
    </citation>
    <scope>NUCLEOTIDE SEQUENCE [LARGE SCALE GENOMIC DNA]</scope>
    <source>
        <strain evidence="1 2">MCA 4718</strain>
    </source>
</reference>
<name>A0A316U4Z1_9BASI</name>
<organism evidence="1 2">
    <name type="scientific">Pseudomicrostroma glucosiphilum</name>
    <dbReference type="NCBI Taxonomy" id="1684307"/>
    <lineage>
        <taxon>Eukaryota</taxon>
        <taxon>Fungi</taxon>
        <taxon>Dikarya</taxon>
        <taxon>Basidiomycota</taxon>
        <taxon>Ustilaginomycotina</taxon>
        <taxon>Exobasidiomycetes</taxon>
        <taxon>Microstromatales</taxon>
        <taxon>Microstromatales incertae sedis</taxon>
        <taxon>Pseudomicrostroma</taxon>
    </lineage>
</organism>
<dbReference type="RefSeq" id="XP_025347469.1">
    <property type="nucleotide sequence ID" value="XM_025492620.1"/>
</dbReference>
<dbReference type="Proteomes" id="UP000245942">
    <property type="component" value="Unassembled WGS sequence"/>
</dbReference>
<accession>A0A316U4Z1</accession>
<dbReference type="EMBL" id="KZ819328">
    <property type="protein sequence ID" value="PWN20309.1"/>
    <property type="molecule type" value="Genomic_DNA"/>
</dbReference>